<evidence type="ECO:0000256" key="6">
    <source>
        <dbReference type="ARBA" id="ARBA00023145"/>
    </source>
</evidence>
<dbReference type="InterPro" id="IPR002052">
    <property type="entry name" value="DNA_methylase_N6_adenine_CS"/>
</dbReference>
<dbReference type="Gene3D" id="3.40.50.150">
    <property type="entry name" value="Vaccinia Virus protein VP39"/>
    <property type="match status" value="1"/>
</dbReference>
<evidence type="ECO:0000313" key="11">
    <source>
        <dbReference type="EMBL" id="OGC45517.1"/>
    </source>
</evidence>
<keyword evidence="5" id="KW-0620">Polyamine biosynthesis</keyword>
<proteinExistence type="predicted"/>
<dbReference type="GO" id="GO:0008168">
    <property type="term" value="F:methyltransferase activity"/>
    <property type="evidence" value="ECO:0007669"/>
    <property type="project" value="InterPro"/>
</dbReference>
<dbReference type="EMBL" id="MEUV01000030">
    <property type="protein sequence ID" value="OGC45517.1"/>
    <property type="molecule type" value="Genomic_DNA"/>
</dbReference>
<dbReference type="PROSITE" id="PS00092">
    <property type="entry name" value="N6_MTASE"/>
    <property type="match status" value="1"/>
</dbReference>
<comment type="cofactor">
    <cofactor evidence="1">
        <name>pyruvate</name>
        <dbReference type="ChEBI" id="CHEBI:15361"/>
    </cofactor>
</comment>
<evidence type="ECO:0000256" key="7">
    <source>
        <dbReference type="ARBA" id="ARBA00023239"/>
    </source>
</evidence>
<evidence type="ECO:0000256" key="3">
    <source>
        <dbReference type="ARBA" id="ARBA00022813"/>
    </source>
</evidence>
<dbReference type="PANTHER" id="PTHR33866:SF2">
    <property type="entry name" value="S-ADENOSYLMETHIONINE DECARBOXYLASE PROENZYME"/>
    <property type="match status" value="1"/>
</dbReference>
<comment type="caution">
    <text evidence="11">The sequence shown here is derived from an EMBL/GenBank/DDBJ whole genome shotgun (WGS) entry which is preliminary data.</text>
</comment>
<evidence type="ECO:0000313" key="12">
    <source>
        <dbReference type="Proteomes" id="UP000178615"/>
    </source>
</evidence>
<keyword evidence="4" id="KW-0745">Spermidine biosynthesis</keyword>
<evidence type="ECO:0000256" key="1">
    <source>
        <dbReference type="ARBA" id="ARBA00001928"/>
    </source>
</evidence>
<dbReference type="PANTHER" id="PTHR33866">
    <property type="entry name" value="S-ADENOSYLMETHIONINE DECARBOXYLASE PROENZYME"/>
    <property type="match status" value="1"/>
</dbReference>
<dbReference type="InterPro" id="IPR002723">
    <property type="entry name" value="BpsA_C"/>
</dbReference>
<keyword evidence="3" id="KW-0068">Autocatalytic cleavage</keyword>
<dbReference type="GO" id="GO:0005829">
    <property type="term" value="C:cytosol"/>
    <property type="evidence" value="ECO:0007669"/>
    <property type="project" value="TreeGrafter"/>
</dbReference>
<dbReference type="InterPro" id="IPR016067">
    <property type="entry name" value="S-AdoMet_deCO2ase_core"/>
</dbReference>
<dbReference type="GO" id="GO:0032259">
    <property type="term" value="P:methylation"/>
    <property type="evidence" value="ECO:0007669"/>
    <property type="project" value="InterPro"/>
</dbReference>
<dbReference type="CDD" id="cd02440">
    <property type="entry name" value="AdoMet_MTases"/>
    <property type="match status" value="1"/>
</dbReference>
<dbReference type="GO" id="GO:0008295">
    <property type="term" value="P:spermidine biosynthetic process"/>
    <property type="evidence" value="ECO:0007669"/>
    <property type="project" value="UniProtKB-KW"/>
</dbReference>
<keyword evidence="6" id="KW-0865">Zymogen</keyword>
<dbReference type="InterPro" id="IPR003826">
    <property type="entry name" value="AdoMetDC_fam_prok"/>
</dbReference>
<dbReference type="GO" id="GO:0003676">
    <property type="term" value="F:nucleic acid binding"/>
    <property type="evidence" value="ECO:0007669"/>
    <property type="project" value="InterPro"/>
</dbReference>
<evidence type="ECO:0000256" key="9">
    <source>
        <dbReference type="ARBA" id="ARBA00023317"/>
    </source>
</evidence>
<keyword evidence="2" id="KW-0210">Decarboxylase</keyword>
<reference evidence="11 12" key="1">
    <citation type="journal article" date="2016" name="Nat. Commun.">
        <title>Thousands of microbial genomes shed light on interconnected biogeochemical processes in an aquifer system.</title>
        <authorList>
            <person name="Anantharaman K."/>
            <person name="Brown C.T."/>
            <person name="Hug L.A."/>
            <person name="Sharon I."/>
            <person name="Castelle C.J."/>
            <person name="Probst A.J."/>
            <person name="Thomas B.C."/>
            <person name="Singh A."/>
            <person name="Wilkins M.J."/>
            <person name="Karaoz U."/>
            <person name="Brodie E.L."/>
            <person name="Williams K.H."/>
            <person name="Hubbard S.S."/>
            <person name="Banfield J.F."/>
        </authorList>
    </citation>
    <scope>NUCLEOTIDE SEQUENCE [LARGE SCALE GENOMIC DNA]</scope>
</reference>
<evidence type="ECO:0000256" key="4">
    <source>
        <dbReference type="ARBA" id="ARBA00023066"/>
    </source>
</evidence>
<name>A0A1F4UKQ6_UNCKA</name>
<dbReference type="Proteomes" id="UP000178615">
    <property type="component" value="Unassembled WGS sequence"/>
</dbReference>
<dbReference type="GO" id="GO:0004014">
    <property type="term" value="F:adenosylmethionine decarboxylase activity"/>
    <property type="evidence" value="ECO:0007669"/>
    <property type="project" value="InterPro"/>
</dbReference>
<dbReference type="Pfam" id="PF02675">
    <property type="entry name" value="AdoMet_dc"/>
    <property type="match status" value="1"/>
</dbReference>
<gene>
    <name evidence="11" type="ORF">A2V49_04805</name>
</gene>
<dbReference type="Gene3D" id="3.60.90.10">
    <property type="entry name" value="S-adenosylmethionine decarboxylase"/>
    <property type="match status" value="1"/>
</dbReference>
<dbReference type="Pfam" id="PF01861">
    <property type="entry name" value="BpsA_C"/>
    <property type="match status" value="1"/>
</dbReference>
<keyword evidence="9" id="KW-0670">Pyruvate</keyword>
<keyword evidence="8" id="KW-0704">Schiff base</keyword>
<protein>
    <recommendedName>
        <fullName evidence="10">N(4)-bis(aminopropyl)spermidine synthase C-terminal domain-containing protein</fullName>
    </recommendedName>
</protein>
<dbReference type="AlphaFoldDB" id="A0A1F4UKQ6"/>
<evidence type="ECO:0000256" key="2">
    <source>
        <dbReference type="ARBA" id="ARBA00022793"/>
    </source>
</evidence>
<dbReference type="SUPFAM" id="SSF56276">
    <property type="entry name" value="S-adenosylmethionine decarboxylase"/>
    <property type="match status" value="1"/>
</dbReference>
<organism evidence="11 12">
    <name type="scientific">candidate division WWE3 bacterium RBG_19FT_COMBO_34_6</name>
    <dbReference type="NCBI Taxonomy" id="1802612"/>
    <lineage>
        <taxon>Bacteria</taxon>
        <taxon>Katanobacteria</taxon>
    </lineage>
</organism>
<evidence type="ECO:0000259" key="10">
    <source>
        <dbReference type="Pfam" id="PF01861"/>
    </source>
</evidence>
<sequence>MAGMESLINDLKKYNPDLKEAEIEGLLYILATEKNITNNELITKTGIPKSVLKSFKTSISQYLQEVDSDEVSLKVDKKKTFLDQNPKPYKWSIYEDNFSDNEKKIIRTIEDIRSKYIEAKRDYDQFFADSKSTLNKAKIISDKGMIKNKKIALIGDDDFISLAIGLLNDSYEVIDVFEIDDDLITFLEEEVKEKSLKRINYYRYDARKNFPTNFINKYDVIATDPPYTRYGIELFIHRAVELLVKNNNYSGLYIFLNFTSGLKNPEKEIKIQDIINQYNLLVEDKIGKFTRYSGAETIGNASSMYVLKVTPKTDLLDLPNITQIYTFENNPEEHFPYVDHYVFKIKGVKEDIINSKSALQRNIGEFCNLHRLKVVDSKITKFKNQGLSFTFILSNSNLVVHTWPELKSMHIDLITCVPIFNKNKMSVNLSRLFRTNKVEVRNIE</sequence>
<evidence type="ECO:0000256" key="8">
    <source>
        <dbReference type="ARBA" id="ARBA00023270"/>
    </source>
</evidence>
<feature type="domain" description="N(4)-bis(aminopropyl)spermidine synthase C-terminal" evidence="10">
    <location>
        <begin position="108"/>
        <end position="313"/>
    </location>
</feature>
<dbReference type="InterPro" id="IPR029063">
    <property type="entry name" value="SAM-dependent_MTases_sf"/>
</dbReference>
<dbReference type="SUPFAM" id="SSF53335">
    <property type="entry name" value="S-adenosyl-L-methionine-dependent methyltransferases"/>
    <property type="match status" value="1"/>
</dbReference>
<keyword evidence="7" id="KW-0456">Lyase</keyword>
<accession>A0A1F4UKQ6</accession>
<evidence type="ECO:0000256" key="5">
    <source>
        <dbReference type="ARBA" id="ARBA00023115"/>
    </source>
</evidence>